<dbReference type="Gene3D" id="3.30.70.1450">
    <property type="entry name" value="Regulator of K+ conductance, C-terminal domain"/>
    <property type="match status" value="1"/>
</dbReference>
<protein>
    <submittedName>
        <fullName evidence="5">Potassium channel protein</fullName>
    </submittedName>
</protein>
<keyword evidence="2" id="KW-1133">Transmembrane helix</keyword>
<dbReference type="InterPro" id="IPR050721">
    <property type="entry name" value="Trk_Ktr_HKT_K-transport"/>
</dbReference>
<keyword evidence="5" id="KW-0406">Ion transport</keyword>
<evidence type="ECO:0000256" key="1">
    <source>
        <dbReference type="ARBA" id="ARBA00004651"/>
    </source>
</evidence>
<dbReference type="InterPro" id="IPR036291">
    <property type="entry name" value="NAD(P)-bd_dom_sf"/>
</dbReference>
<evidence type="ECO:0000313" key="6">
    <source>
        <dbReference type="Proteomes" id="UP000249081"/>
    </source>
</evidence>
<dbReference type="Pfam" id="PF07885">
    <property type="entry name" value="Ion_trans_2"/>
    <property type="match status" value="1"/>
</dbReference>
<keyword evidence="5" id="KW-0407">Ion channel</keyword>
<dbReference type="SUPFAM" id="SSF81324">
    <property type="entry name" value="Voltage-gated potassium channels"/>
    <property type="match status" value="1"/>
</dbReference>
<sequence length="354" mass="38691">MRNNSSFRRIIAGIVFFSLTVIAAVVGYMFAGWGFVDAIYMVVITVFGVGYGEVNPVSSPLLKIFTIFVIIAGALSVAYTVSGFVQMITEGEIHRALNLKRMTKEIDDLENHVIICGFGRIGQLVARKLKKDHEPFIIVDSDPERVAMAQEMSYLIYQGNATDEMALEAAGIDRAKSLATVLPNDAANVFITLTAREMNPNLMILARGEMPSTEKKLRLAGANHVVLPASISAMRMAHLISHPSAVDFLSQTDGHHGLNEFLAELDIQLNEMLIEAGSPLIGGTIGDIEVKGQGTFITVALRRADGEVVIHPSRATYLALGDSIILMGHQGDMPNFAQQNAFKKEMRYRGARVR</sequence>
<dbReference type="SUPFAM" id="SSF116726">
    <property type="entry name" value="TrkA C-terminal domain-like"/>
    <property type="match status" value="1"/>
</dbReference>
<dbReference type="InterPro" id="IPR013099">
    <property type="entry name" value="K_chnl_dom"/>
</dbReference>
<proteinExistence type="predicted"/>
<keyword evidence="2" id="KW-0472">Membrane</keyword>
<dbReference type="InterPro" id="IPR006037">
    <property type="entry name" value="RCK_C"/>
</dbReference>
<feature type="transmembrane region" description="Helical" evidence="2">
    <location>
        <begin position="33"/>
        <end position="52"/>
    </location>
</feature>
<dbReference type="PROSITE" id="PS51202">
    <property type="entry name" value="RCK_C"/>
    <property type="match status" value="1"/>
</dbReference>
<feature type="domain" description="RCK N-terminal" evidence="3">
    <location>
        <begin position="110"/>
        <end position="227"/>
    </location>
</feature>
<dbReference type="GO" id="GO:0006813">
    <property type="term" value="P:potassium ion transport"/>
    <property type="evidence" value="ECO:0007669"/>
    <property type="project" value="InterPro"/>
</dbReference>
<dbReference type="Gene3D" id="3.40.50.720">
    <property type="entry name" value="NAD(P)-binding Rossmann-like Domain"/>
    <property type="match status" value="1"/>
</dbReference>
<dbReference type="PANTHER" id="PTHR43833:SF9">
    <property type="entry name" value="POTASSIUM CHANNEL PROTEIN YUGO-RELATED"/>
    <property type="match status" value="1"/>
</dbReference>
<reference evidence="5 6" key="2">
    <citation type="submission" date="2018-06" db="EMBL/GenBank/DDBJ databases">
        <title>Metagenomic assembly of (sub)arctic Cyanobacteria and their associated microbiome from non-axenic cultures.</title>
        <authorList>
            <person name="Baurain D."/>
        </authorList>
    </citation>
    <scope>NUCLEOTIDE SEQUENCE [LARGE SCALE GENOMIC DNA]</scope>
    <source>
        <strain evidence="5">ULC041bin1</strain>
    </source>
</reference>
<comment type="subcellular location">
    <subcellularLocation>
        <location evidence="1">Cell membrane</location>
        <topology evidence="1">Multi-pass membrane protein</topology>
    </subcellularLocation>
</comment>
<dbReference type="GO" id="GO:0005886">
    <property type="term" value="C:plasma membrane"/>
    <property type="evidence" value="ECO:0007669"/>
    <property type="project" value="UniProtKB-SubCell"/>
</dbReference>
<dbReference type="InterPro" id="IPR036721">
    <property type="entry name" value="RCK_C_sf"/>
</dbReference>
<comment type="caution">
    <text evidence="5">The sequence shown here is derived from an EMBL/GenBank/DDBJ whole genome shotgun (WGS) entry which is preliminary data.</text>
</comment>
<dbReference type="InterPro" id="IPR003148">
    <property type="entry name" value="RCK_N"/>
</dbReference>
<dbReference type="SUPFAM" id="SSF51735">
    <property type="entry name" value="NAD(P)-binding Rossmann-fold domains"/>
    <property type="match status" value="1"/>
</dbReference>
<evidence type="ECO:0000256" key="2">
    <source>
        <dbReference type="SAM" id="Phobius"/>
    </source>
</evidence>
<dbReference type="Pfam" id="PF02254">
    <property type="entry name" value="TrkA_N"/>
    <property type="match status" value="1"/>
</dbReference>
<dbReference type="PROSITE" id="PS51201">
    <property type="entry name" value="RCK_N"/>
    <property type="match status" value="1"/>
</dbReference>
<dbReference type="EMBL" id="QBMN01000165">
    <property type="protein sequence ID" value="PZO35534.1"/>
    <property type="molecule type" value="Genomic_DNA"/>
</dbReference>
<dbReference type="Pfam" id="PF02080">
    <property type="entry name" value="TrkA_C"/>
    <property type="match status" value="1"/>
</dbReference>
<evidence type="ECO:0000259" key="4">
    <source>
        <dbReference type="PROSITE" id="PS51202"/>
    </source>
</evidence>
<evidence type="ECO:0000259" key="3">
    <source>
        <dbReference type="PROSITE" id="PS51201"/>
    </source>
</evidence>
<keyword evidence="5" id="KW-0813">Transport</keyword>
<dbReference type="Gene3D" id="1.10.287.70">
    <property type="match status" value="1"/>
</dbReference>
<dbReference type="GO" id="GO:0008324">
    <property type="term" value="F:monoatomic cation transmembrane transporter activity"/>
    <property type="evidence" value="ECO:0007669"/>
    <property type="project" value="InterPro"/>
</dbReference>
<dbReference type="AlphaFoldDB" id="A0A2W4VRQ7"/>
<dbReference type="PANTHER" id="PTHR43833">
    <property type="entry name" value="POTASSIUM CHANNEL PROTEIN 2-RELATED-RELATED"/>
    <property type="match status" value="1"/>
</dbReference>
<keyword evidence="2" id="KW-0812">Transmembrane</keyword>
<organism evidence="5 6">
    <name type="scientific">Shackletoniella antarctica</name>
    <dbReference type="NCBI Taxonomy" id="268115"/>
    <lineage>
        <taxon>Bacteria</taxon>
        <taxon>Bacillati</taxon>
        <taxon>Cyanobacteriota</taxon>
        <taxon>Cyanophyceae</taxon>
        <taxon>Oculatellales</taxon>
        <taxon>Oculatellaceae</taxon>
        <taxon>Shackletoniella</taxon>
    </lineage>
</organism>
<gene>
    <name evidence="5" type="ORF">DCF17_18575</name>
</gene>
<feature type="domain" description="RCK C-terminal" evidence="4">
    <location>
        <begin position="256"/>
        <end position="342"/>
    </location>
</feature>
<dbReference type="Proteomes" id="UP000249081">
    <property type="component" value="Unassembled WGS sequence"/>
</dbReference>
<evidence type="ECO:0000313" key="5">
    <source>
        <dbReference type="EMBL" id="PZO35534.1"/>
    </source>
</evidence>
<feature type="transmembrane region" description="Helical" evidence="2">
    <location>
        <begin position="64"/>
        <end position="85"/>
    </location>
</feature>
<accession>A0A2W4VRQ7</accession>
<reference evidence="6" key="1">
    <citation type="submission" date="2018-04" db="EMBL/GenBank/DDBJ databases">
        <authorList>
            <person name="Cornet L."/>
        </authorList>
    </citation>
    <scope>NUCLEOTIDE SEQUENCE [LARGE SCALE GENOMIC DNA]</scope>
</reference>
<name>A0A2W4VRQ7_9CYAN</name>